<protein>
    <submittedName>
        <fullName evidence="1">Uncharacterized protein</fullName>
    </submittedName>
</protein>
<proteinExistence type="predicted"/>
<organism evidence="1 2">
    <name type="scientific">Streptomyces flaveolus</name>
    <dbReference type="NCBI Taxonomy" id="67297"/>
    <lineage>
        <taxon>Bacteria</taxon>
        <taxon>Bacillati</taxon>
        <taxon>Actinomycetota</taxon>
        <taxon>Actinomycetes</taxon>
        <taxon>Kitasatosporales</taxon>
        <taxon>Streptomycetaceae</taxon>
        <taxon>Streptomyces</taxon>
    </lineage>
</organism>
<reference evidence="1 2" key="1">
    <citation type="submission" date="2024-06" db="EMBL/GenBank/DDBJ databases">
        <title>The Natural Products Discovery Center: Release of the First 8490 Sequenced Strains for Exploring Actinobacteria Biosynthetic Diversity.</title>
        <authorList>
            <person name="Kalkreuter E."/>
            <person name="Kautsar S.A."/>
            <person name="Yang D."/>
            <person name="Bader C.D."/>
            <person name="Teijaro C.N."/>
            <person name="Fluegel L."/>
            <person name="Davis C.M."/>
            <person name="Simpson J.R."/>
            <person name="Lauterbach L."/>
            <person name="Steele A.D."/>
            <person name="Gui C."/>
            <person name="Meng S."/>
            <person name="Li G."/>
            <person name="Viehrig K."/>
            <person name="Ye F."/>
            <person name="Su P."/>
            <person name="Kiefer A.F."/>
            <person name="Nichols A."/>
            <person name="Cepeda A.J."/>
            <person name="Yan W."/>
            <person name="Fan B."/>
            <person name="Jiang Y."/>
            <person name="Adhikari A."/>
            <person name="Zheng C.-J."/>
            <person name="Schuster L."/>
            <person name="Cowan T.M."/>
            <person name="Smanski M.J."/>
            <person name="Chevrette M.G."/>
            <person name="De Carvalho L.P.S."/>
            <person name="Shen B."/>
        </authorList>
    </citation>
    <scope>NUCLEOTIDE SEQUENCE [LARGE SCALE GENOMIC DNA]</scope>
    <source>
        <strain evidence="1 2">NPDC020594</strain>
    </source>
</reference>
<keyword evidence="2" id="KW-1185">Reference proteome</keyword>
<dbReference type="EMBL" id="JBFAEG010000046">
    <property type="protein sequence ID" value="MEU5713166.1"/>
    <property type="molecule type" value="Genomic_DNA"/>
</dbReference>
<sequence length="111" mass="12148">MRWLDGYRDPAYQAPPRLRAALAEAFAVPWPLAEGAPSVGDPLQVLPAVYHALWCGHLRPPLDEPLHEWALICADAEGGEGVERRLSNLGGDPERGCAQWAARTVRAGGRW</sequence>
<dbReference type="Proteomes" id="UP001551011">
    <property type="component" value="Unassembled WGS sequence"/>
</dbReference>
<evidence type="ECO:0000313" key="2">
    <source>
        <dbReference type="Proteomes" id="UP001551011"/>
    </source>
</evidence>
<evidence type="ECO:0000313" key="1">
    <source>
        <dbReference type="EMBL" id="MEU5713166.1"/>
    </source>
</evidence>
<dbReference type="RefSeq" id="WP_234339886.1">
    <property type="nucleotide sequence ID" value="NZ_JBEXDP010000047.1"/>
</dbReference>
<name>A0ABV3AMH8_9ACTN</name>
<comment type="caution">
    <text evidence="1">The sequence shown here is derived from an EMBL/GenBank/DDBJ whole genome shotgun (WGS) entry which is preliminary data.</text>
</comment>
<accession>A0ABV3AMH8</accession>
<gene>
    <name evidence="1" type="ORF">AB0H04_41205</name>
</gene>